<evidence type="ECO:0008006" key="3">
    <source>
        <dbReference type="Google" id="ProtNLM"/>
    </source>
</evidence>
<accession>A0AAW9NXN3</accession>
<evidence type="ECO:0000313" key="1">
    <source>
        <dbReference type="EMBL" id="MEC1179943.1"/>
    </source>
</evidence>
<sequence length="86" mass="10141">MKLAEKYGITYKYIECYLDDFLEINKRLKGRQRMVSQISEIQSEEDFQVTINSAKKPANYRCLVINTGQPLANYIEDVIHYINCEK</sequence>
<evidence type="ECO:0000313" key="2">
    <source>
        <dbReference type="Proteomes" id="UP001344888"/>
    </source>
</evidence>
<protein>
    <recommendedName>
        <fullName evidence="3">ATP-binding protein</fullName>
    </recommendedName>
</protein>
<name>A0AAW9NXN3_9BACL</name>
<dbReference type="Proteomes" id="UP001344888">
    <property type="component" value="Unassembled WGS sequence"/>
</dbReference>
<proteinExistence type="predicted"/>
<dbReference type="RefSeq" id="WP_326124435.1">
    <property type="nucleotide sequence ID" value="NZ_JARSFG010000020.1"/>
</dbReference>
<gene>
    <name evidence="1" type="ORF">P9B03_15695</name>
</gene>
<reference evidence="1 2" key="1">
    <citation type="submission" date="2023-03" db="EMBL/GenBank/DDBJ databases">
        <title>Bacillus Genome Sequencing.</title>
        <authorList>
            <person name="Dunlap C."/>
        </authorList>
    </citation>
    <scope>NUCLEOTIDE SEQUENCE [LARGE SCALE GENOMIC DNA]</scope>
    <source>
        <strain evidence="1 2">B-59205</strain>
    </source>
</reference>
<comment type="caution">
    <text evidence="1">The sequence shown here is derived from an EMBL/GenBank/DDBJ whole genome shotgun (WGS) entry which is preliminary data.</text>
</comment>
<dbReference type="EMBL" id="JARSFG010000020">
    <property type="protein sequence ID" value="MEC1179943.1"/>
    <property type="molecule type" value="Genomic_DNA"/>
</dbReference>
<organism evidence="1 2">
    <name type="scientific">Metasolibacillus meyeri</name>
    <dbReference type="NCBI Taxonomy" id="1071052"/>
    <lineage>
        <taxon>Bacteria</taxon>
        <taxon>Bacillati</taxon>
        <taxon>Bacillota</taxon>
        <taxon>Bacilli</taxon>
        <taxon>Bacillales</taxon>
        <taxon>Caryophanaceae</taxon>
        <taxon>Metasolibacillus</taxon>
    </lineage>
</organism>
<dbReference type="AlphaFoldDB" id="A0AAW9NXN3"/>
<keyword evidence="2" id="KW-1185">Reference proteome</keyword>